<feature type="transmembrane region" description="Helical" evidence="1">
    <location>
        <begin position="278"/>
        <end position="294"/>
    </location>
</feature>
<reference evidence="4" key="1">
    <citation type="submission" date="2020-05" db="EMBL/GenBank/DDBJ databases">
        <authorList>
            <person name="Chiriac C."/>
            <person name="Salcher M."/>
            <person name="Ghai R."/>
            <person name="Kavagutti S V."/>
        </authorList>
    </citation>
    <scope>NUCLEOTIDE SEQUENCE</scope>
</reference>
<evidence type="ECO:0000313" key="6">
    <source>
        <dbReference type="EMBL" id="CAB5038552.1"/>
    </source>
</evidence>
<proteinExistence type="predicted"/>
<evidence type="ECO:0000313" key="5">
    <source>
        <dbReference type="EMBL" id="CAB4866730.1"/>
    </source>
</evidence>
<dbReference type="AlphaFoldDB" id="A0A6J6VVU2"/>
<keyword evidence="1" id="KW-0472">Membrane</keyword>
<evidence type="ECO:0000256" key="1">
    <source>
        <dbReference type="SAM" id="Phobius"/>
    </source>
</evidence>
<name>A0A6J6VVU2_9ZZZZ</name>
<sequence length="571" mass="63779">MIKNLILRVSGNRTLSLTAFMVFFPFGVIGVITTIPAVSTTTTQRIDWFYVGLIAQSLMGILIFGFNYIYRKVFQNKRGAKSFIIFALCASGAFRGFCIGQASTLFNLNDPINVVIRSINSGLTTLIWLGLIGLLIEAQSSYIREYQDLYQRFLMLKSGRLPDGRELNSGRLSEIAEQVSEMTSPVRTKLASMQDGEFTDDQIRDAVNELQKVIKEQIRPLSHRLWFDRSSHLLRFKFANLFFDSLKSKDTPIIFFSSVIAFSIFFGVTVAYGYETGLIIGGIFGISIVLILSAEKFIAEKFRIKLVLLHPIVLILLPIVPIYFVQIYLEYIGSPKWLPYTLFGFIGVIPLFAILTTMLAQSLIDRAKIIDILTAQITSGYVEEHLNAIAKMAEDSEIASYLHSSLQSELTAIALKLDQASRSGNRNEVKNIIQYAQIVIERDLSVNFHAGEHSPLGRINALLDAWRGIAEIKINLRGIELCETQVVTDISQIIEEAVSDSVRFGNANLISINGSASPDHYYFIVTDNGSSKNQGGSGLGTILLDEIAPNLWRREFALGGTNLEVWIPLNR</sequence>
<evidence type="ECO:0000313" key="3">
    <source>
        <dbReference type="EMBL" id="CAB4725719.1"/>
    </source>
</evidence>
<dbReference type="SUPFAM" id="SSF55874">
    <property type="entry name" value="ATPase domain of HSP90 chaperone/DNA topoisomerase II/histidine kinase"/>
    <property type="match status" value="1"/>
</dbReference>
<keyword evidence="1" id="KW-1133">Transmembrane helix</keyword>
<evidence type="ECO:0000313" key="2">
    <source>
        <dbReference type="EMBL" id="CAB4606005.1"/>
    </source>
</evidence>
<accession>A0A6J6VVU2</accession>
<dbReference type="EMBL" id="CAFBPY010000112">
    <property type="protein sequence ID" value="CAB5038552.1"/>
    <property type="molecule type" value="Genomic_DNA"/>
</dbReference>
<dbReference type="EMBL" id="CAEZZS010000018">
    <property type="protein sequence ID" value="CAB4774547.1"/>
    <property type="molecule type" value="Genomic_DNA"/>
</dbReference>
<feature type="transmembrane region" description="Helical" evidence="1">
    <location>
        <begin position="82"/>
        <end position="102"/>
    </location>
</feature>
<feature type="transmembrane region" description="Helical" evidence="1">
    <location>
        <begin position="337"/>
        <end position="360"/>
    </location>
</feature>
<evidence type="ECO:0000313" key="4">
    <source>
        <dbReference type="EMBL" id="CAB4774547.1"/>
    </source>
</evidence>
<dbReference type="InterPro" id="IPR036890">
    <property type="entry name" value="HATPase_C_sf"/>
</dbReference>
<feature type="transmembrane region" description="Helical" evidence="1">
    <location>
        <begin position="306"/>
        <end position="325"/>
    </location>
</feature>
<dbReference type="EMBL" id="CAEZUJ010000057">
    <property type="protein sequence ID" value="CAB4606005.1"/>
    <property type="molecule type" value="Genomic_DNA"/>
</dbReference>
<feature type="transmembrane region" description="Helical" evidence="1">
    <location>
        <begin position="114"/>
        <end position="136"/>
    </location>
</feature>
<feature type="transmembrane region" description="Helical" evidence="1">
    <location>
        <begin position="253"/>
        <end position="272"/>
    </location>
</feature>
<feature type="transmembrane region" description="Helical" evidence="1">
    <location>
        <begin position="15"/>
        <end position="36"/>
    </location>
</feature>
<dbReference type="EMBL" id="CAEZYJ010000156">
    <property type="protein sequence ID" value="CAB4725719.1"/>
    <property type="molecule type" value="Genomic_DNA"/>
</dbReference>
<organism evidence="4">
    <name type="scientific">freshwater metagenome</name>
    <dbReference type="NCBI Taxonomy" id="449393"/>
    <lineage>
        <taxon>unclassified sequences</taxon>
        <taxon>metagenomes</taxon>
        <taxon>ecological metagenomes</taxon>
    </lineage>
</organism>
<keyword evidence="1" id="KW-0812">Transmembrane</keyword>
<feature type="transmembrane region" description="Helical" evidence="1">
    <location>
        <begin position="48"/>
        <end position="70"/>
    </location>
</feature>
<gene>
    <name evidence="2" type="ORF">UFOPK1811_01126</name>
    <name evidence="3" type="ORF">UFOPK2659_00960</name>
    <name evidence="4" type="ORF">UFOPK2922_00564</name>
    <name evidence="5" type="ORF">UFOPK3306_00723</name>
    <name evidence="6" type="ORF">UFOPK4209_00758</name>
</gene>
<dbReference type="EMBL" id="CAFBLI010000045">
    <property type="protein sequence ID" value="CAB4866730.1"/>
    <property type="molecule type" value="Genomic_DNA"/>
</dbReference>
<dbReference type="Gene3D" id="3.30.565.10">
    <property type="entry name" value="Histidine kinase-like ATPase, C-terminal domain"/>
    <property type="match status" value="1"/>
</dbReference>
<protein>
    <submittedName>
        <fullName evidence="4">Unannotated protein</fullName>
    </submittedName>
</protein>